<dbReference type="Proteomes" id="UP000749293">
    <property type="component" value="Unassembled WGS sequence"/>
</dbReference>
<comment type="caution">
    <text evidence="2">The sequence shown here is derived from an EMBL/GenBank/DDBJ whole genome shotgun (WGS) entry which is preliminary data.</text>
</comment>
<name>A0A9P4Z3L3_9HYPO</name>
<feature type="compositionally biased region" description="Basic and acidic residues" evidence="1">
    <location>
        <begin position="349"/>
        <end position="379"/>
    </location>
</feature>
<dbReference type="GeneID" id="55966863"/>
<evidence type="ECO:0000313" key="3">
    <source>
        <dbReference type="Proteomes" id="UP000749293"/>
    </source>
</evidence>
<feature type="region of interest" description="Disordered" evidence="1">
    <location>
        <begin position="1"/>
        <end position="193"/>
    </location>
</feature>
<feature type="compositionally biased region" description="Basic and acidic residues" evidence="1">
    <location>
        <begin position="396"/>
        <end position="419"/>
    </location>
</feature>
<protein>
    <submittedName>
        <fullName evidence="2">Uncharacterized protein</fullName>
    </submittedName>
</protein>
<feature type="compositionally biased region" description="Low complexity" evidence="1">
    <location>
        <begin position="380"/>
        <end position="395"/>
    </location>
</feature>
<dbReference type="AlphaFoldDB" id="A0A9P4Z3L3"/>
<gene>
    <name evidence="2" type="ORF">GMORB2_0633</name>
</gene>
<dbReference type="EMBL" id="JAANYQ010000001">
    <property type="protein sequence ID" value="KAF4126896.1"/>
    <property type="molecule type" value="Genomic_DNA"/>
</dbReference>
<organism evidence="2 3">
    <name type="scientific">Geosmithia morbida</name>
    <dbReference type="NCBI Taxonomy" id="1094350"/>
    <lineage>
        <taxon>Eukaryota</taxon>
        <taxon>Fungi</taxon>
        <taxon>Dikarya</taxon>
        <taxon>Ascomycota</taxon>
        <taxon>Pezizomycotina</taxon>
        <taxon>Sordariomycetes</taxon>
        <taxon>Hypocreomycetidae</taxon>
        <taxon>Hypocreales</taxon>
        <taxon>Bionectriaceae</taxon>
        <taxon>Geosmithia</taxon>
    </lineage>
</organism>
<feature type="compositionally biased region" description="Low complexity" evidence="1">
    <location>
        <begin position="35"/>
        <end position="50"/>
    </location>
</feature>
<feature type="compositionally biased region" description="Polar residues" evidence="1">
    <location>
        <begin position="645"/>
        <end position="656"/>
    </location>
</feature>
<proteinExistence type="predicted"/>
<reference evidence="2" key="1">
    <citation type="submission" date="2020-03" db="EMBL/GenBank/DDBJ databases">
        <title>Site-based positive gene gene selection in Geosmithia morbida across the United States reveals a broad range of putative effectors and factors for local host and environmental adapation.</title>
        <authorList>
            <person name="Onufrak A."/>
            <person name="Murdoch R.W."/>
            <person name="Gazis R."/>
            <person name="Huff M."/>
            <person name="Staton M."/>
            <person name="Klingeman W."/>
            <person name="Hadziabdic D."/>
        </authorList>
    </citation>
    <scope>NUCLEOTIDE SEQUENCE</scope>
    <source>
        <strain evidence="2">1262</strain>
    </source>
</reference>
<feature type="compositionally biased region" description="Acidic residues" evidence="1">
    <location>
        <begin position="795"/>
        <end position="818"/>
    </location>
</feature>
<dbReference type="RefSeq" id="XP_035325548.1">
    <property type="nucleotide sequence ID" value="XM_035462618.1"/>
</dbReference>
<keyword evidence="3" id="KW-1185">Reference proteome</keyword>
<feature type="compositionally biased region" description="Low complexity" evidence="1">
    <location>
        <begin position="546"/>
        <end position="564"/>
    </location>
</feature>
<feature type="compositionally biased region" description="Polar residues" evidence="1">
    <location>
        <begin position="448"/>
        <end position="462"/>
    </location>
</feature>
<feature type="compositionally biased region" description="Basic residues" evidence="1">
    <location>
        <begin position="1"/>
        <end position="16"/>
    </location>
</feature>
<evidence type="ECO:0000256" key="1">
    <source>
        <dbReference type="SAM" id="MobiDB-lite"/>
    </source>
</evidence>
<feature type="compositionally biased region" description="Basic and acidic residues" evidence="1">
    <location>
        <begin position="104"/>
        <end position="116"/>
    </location>
</feature>
<evidence type="ECO:0000313" key="2">
    <source>
        <dbReference type="EMBL" id="KAF4126896.1"/>
    </source>
</evidence>
<sequence length="874" mass="95830">MAMWPFRRRSDRKRSRSGAALSDAEGPPARSQTESAGGTSSSTTAAVSAAPRKQKKKQRTEPAKLQRRQRAYSFSPGRQDDLGADNSRGRYPSPQRHGQNPSHGAREGRPRGDVWDRTPTLYHNQASRRPDRPKNVSKKKKKQEARDRAAEVRAMSTFDPVRPAAEDWTSGRPMMKESKRIKSTPHFYGRPPSDVSLPLPGSIHSSLSSESEFQTFRVSALASLAPRPTLRYTASMKHTQNKGKALAGRGPVVDDDTSPHRRVDYLADDLNARDLRELMEREDRRRERKRQRDRERAERRLARQAEQQKAEAEEARKSGTPPPENLERGVAGRDLVGLGIDPASTRVTTSEKSEKSDKSDKSVQSDKSDKSVQSDKSDKSVQSVKSTKSVKSVKSTKSDKRYSDRSIHMADAEDERPVEPSRLSDPLPSRREPEVIPEIGEPGELGDTASTKPQDSATSLAPSSRLVGILRSKKSKSRSTLASERDKAMSPPPDVIDEEATPRHSSWSSDKRGRFSLSSFIRWGGRHRRSSGGPPSFSNTSREEMQASSAAAQPQTPAQALARLQSDDLKKGQEPPSQPPSGMYLSRGPSNGARLRTKSRFREDLPELPISPPDSRMQSPEAEPARNDEDAAYHGRAQPMAIPPRTQQISPEPPQSLSISLASIDSEGSWLSGRLSARRSAMRESIARANRIDQEHSAGTTQEDLGIADDDYMARLAPHHQGHASVLIGGRASSDDGDEVREEQEHEEERSSLAGDAGVKLGAVGGSRPHIVHPDRYGNNRSTIRSQEGLLNIESGDDDGGGGGDEQYDEDDDEEDSATTESPVTSTAAPVDIQRARSVNLGKGGHVRNFSAGSAKLLDITPRNSVDTGLVGRK</sequence>
<feature type="region of interest" description="Disordered" evidence="1">
    <location>
        <begin position="717"/>
        <end position="846"/>
    </location>
</feature>
<feature type="region of interest" description="Disordered" evidence="1">
    <location>
        <begin position="234"/>
        <end position="656"/>
    </location>
</feature>
<feature type="compositionally biased region" description="Polar residues" evidence="1">
    <location>
        <begin position="819"/>
        <end position="828"/>
    </location>
</feature>
<feature type="compositionally biased region" description="Basic and acidic residues" evidence="1">
    <location>
        <begin position="623"/>
        <end position="633"/>
    </location>
</feature>
<feature type="compositionally biased region" description="Basic and acidic residues" evidence="1">
    <location>
        <begin position="257"/>
        <end position="317"/>
    </location>
</feature>
<dbReference type="OrthoDB" id="4152802at2759"/>
<accession>A0A9P4Z3L3</accession>